<organism evidence="1 2">
    <name type="scientific">Neofusicoccum parvum</name>
    <dbReference type="NCBI Taxonomy" id="310453"/>
    <lineage>
        <taxon>Eukaryota</taxon>
        <taxon>Fungi</taxon>
        <taxon>Dikarya</taxon>
        <taxon>Ascomycota</taxon>
        <taxon>Pezizomycotina</taxon>
        <taxon>Dothideomycetes</taxon>
        <taxon>Dothideomycetes incertae sedis</taxon>
        <taxon>Botryosphaeriales</taxon>
        <taxon>Botryosphaeriaceae</taxon>
        <taxon>Neofusicoccum</taxon>
    </lineage>
</organism>
<protein>
    <submittedName>
        <fullName evidence="1">Uncharacterized protein</fullName>
    </submittedName>
</protein>
<keyword evidence="2" id="KW-1185">Reference proteome</keyword>
<gene>
    <name evidence="1" type="primary">g8179</name>
    <name evidence="1" type="ORF">NpPPO83_00008179</name>
</gene>
<dbReference type="Proteomes" id="UP001165186">
    <property type="component" value="Unassembled WGS sequence"/>
</dbReference>
<reference evidence="1" key="1">
    <citation type="submission" date="2024-09" db="EMBL/GenBank/DDBJ databases">
        <title>Draft Genome Sequences of Neofusicoccum parvum.</title>
        <authorList>
            <person name="Ashida A."/>
            <person name="Camagna M."/>
            <person name="Tanaka A."/>
            <person name="Takemoto D."/>
        </authorList>
    </citation>
    <scope>NUCLEOTIDE SEQUENCE</scope>
    <source>
        <strain evidence="1">PPO83</strain>
    </source>
</reference>
<comment type="caution">
    <text evidence="1">The sequence shown here is derived from an EMBL/GenBank/DDBJ whole genome shotgun (WGS) entry which is preliminary data.</text>
</comment>
<evidence type="ECO:0000313" key="2">
    <source>
        <dbReference type="Proteomes" id="UP001165186"/>
    </source>
</evidence>
<proteinExistence type="predicted"/>
<accession>A0ACB5RT05</accession>
<sequence length="159" mass="18229">MAAFGLPAFMMPLVKSGGSPSDEEDENDKFIITQLKASKHLARTCQELHNVRLITRAYLLNTVNWPIGDELLRGPYKYEALEHMLEVHYPLHYRNLVCTSPPKPTREHLHDTEMVGKLKDAYTREVNALQQLIEQRGRKLLELEALAAANLNEQEHLMV</sequence>
<dbReference type="EMBL" id="BSXG01000008">
    <property type="protein sequence ID" value="GME23636.1"/>
    <property type="molecule type" value="Genomic_DNA"/>
</dbReference>
<evidence type="ECO:0000313" key="1">
    <source>
        <dbReference type="EMBL" id="GME23636.1"/>
    </source>
</evidence>
<name>A0ACB5RT05_9PEZI</name>